<dbReference type="EMBL" id="JACHIF010000003">
    <property type="protein sequence ID" value="MBB5037698.1"/>
    <property type="molecule type" value="Genomic_DNA"/>
</dbReference>
<dbReference type="CDD" id="cd16364">
    <property type="entry name" value="T3SC_I-like"/>
    <property type="match status" value="1"/>
</dbReference>
<dbReference type="RefSeq" id="WP_184207820.1">
    <property type="nucleotide sequence ID" value="NZ_JACHIF010000003.1"/>
</dbReference>
<accession>A0A7W8DPR1</accession>
<keyword evidence="2" id="KW-1185">Reference proteome</keyword>
<protein>
    <recommendedName>
        <fullName evidence="3">Tir chaperone protein (CesT) family protein</fullName>
    </recommendedName>
</protein>
<organism evidence="1 2">
    <name type="scientific">Prosthecobacter dejongeii</name>
    <dbReference type="NCBI Taxonomy" id="48465"/>
    <lineage>
        <taxon>Bacteria</taxon>
        <taxon>Pseudomonadati</taxon>
        <taxon>Verrucomicrobiota</taxon>
        <taxon>Verrucomicrobiia</taxon>
        <taxon>Verrucomicrobiales</taxon>
        <taxon>Verrucomicrobiaceae</taxon>
        <taxon>Prosthecobacter</taxon>
    </lineage>
</organism>
<dbReference type="Proteomes" id="UP000534294">
    <property type="component" value="Unassembled WGS sequence"/>
</dbReference>
<dbReference type="InterPro" id="IPR010261">
    <property type="entry name" value="Tir_chaperone"/>
</dbReference>
<dbReference type="SUPFAM" id="SSF69635">
    <property type="entry name" value="Type III secretory system chaperone-like"/>
    <property type="match status" value="1"/>
</dbReference>
<gene>
    <name evidence="1" type="ORF">HNQ64_001947</name>
</gene>
<dbReference type="Gene3D" id="3.30.1460.10">
    <property type="match status" value="1"/>
</dbReference>
<evidence type="ECO:0000313" key="1">
    <source>
        <dbReference type="EMBL" id="MBB5037698.1"/>
    </source>
</evidence>
<name>A0A7W8DPR1_9BACT</name>
<sequence>MNLNALLDLLPPEFRLQDSAKDARGICELVVDSSLKISIEEQPLTQDLYLYSVVASIAEADPTPLFETLLEAQLFSRELGEGISFGFDRAESAVLIWRKLGGENADSESCTRSLTEFINWAEHWQAKLNAPVVEADESDAGVSMPEHFIRA</sequence>
<evidence type="ECO:0008006" key="3">
    <source>
        <dbReference type="Google" id="ProtNLM"/>
    </source>
</evidence>
<comment type="caution">
    <text evidence="1">The sequence shown here is derived from an EMBL/GenBank/DDBJ whole genome shotgun (WGS) entry which is preliminary data.</text>
</comment>
<evidence type="ECO:0000313" key="2">
    <source>
        <dbReference type="Proteomes" id="UP000534294"/>
    </source>
</evidence>
<dbReference type="GO" id="GO:0030254">
    <property type="term" value="P:protein secretion by the type III secretion system"/>
    <property type="evidence" value="ECO:0007669"/>
    <property type="project" value="InterPro"/>
</dbReference>
<dbReference type="Pfam" id="PF05932">
    <property type="entry name" value="CesT"/>
    <property type="match status" value="1"/>
</dbReference>
<dbReference type="AlphaFoldDB" id="A0A7W8DPR1"/>
<proteinExistence type="predicted"/>
<reference evidence="1 2" key="1">
    <citation type="submission" date="2020-08" db="EMBL/GenBank/DDBJ databases">
        <title>Genomic Encyclopedia of Type Strains, Phase IV (KMG-IV): sequencing the most valuable type-strain genomes for metagenomic binning, comparative biology and taxonomic classification.</title>
        <authorList>
            <person name="Goeker M."/>
        </authorList>
    </citation>
    <scope>NUCLEOTIDE SEQUENCE [LARGE SCALE GENOMIC DNA]</scope>
    <source>
        <strain evidence="1 2">DSM 12251</strain>
    </source>
</reference>